<dbReference type="AlphaFoldDB" id="A0A6C0AUC9"/>
<name>A0A6C0AUC9_9ZZZZ</name>
<reference evidence="1" key="1">
    <citation type="journal article" date="2020" name="Nature">
        <title>Giant virus diversity and host interactions through global metagenomics.</title>
        <authorList>
            <person name="Schulz F."/>
            <person name="Roux S."/>
            <person name="Paez-Espino D."/>
            <person name="Jungbluth S."/>
            <person name="Walsh D.A."/>
            <person name="Denef V.J."/>
            <person name="McMahon K.D."/>
            <person name="Konstantinidis K.T."/>
            <person name="Eloe-Fadrosh E.A."/>
            <person name="Kyrpides N.C."/>
            <person name="Woyke T."/>
        </authorList>
    </citation>
    <scope>NUCLEOTIDE SEQUENCE</scope>
    <source>
        <strain evidence="1">GVMAG-S-ERX555943-30</strain>
    </source>
</reference>
<sequence length="155" mass="18505">MSAYGSDYYESDNYESESDVDYELIDKQYDYSENYVGQLWSKFVYSPIELLGYEGKGKMVSLRRGYWTDYQWDDKYECIRSISLKNDLYSLDEEQRAYTPRHSFDFIRFLKLDGASEEFAKIMAEKNIPIELVAHIHSFVNTRYTANVLCMWEKM</sequence>
<dbReference type="EMBL" id="MN738749">
    <property type="protein sequence ID" value="QHS83166.1"/>
    <property type="molecule type" value="Genomic_DNA"/>
</dbReference>
<proteinExistence type="predicted"/>
<evidence type="ECO:0000313" key="1">
    <source>
        <dbReference type="EMBL" id="QHS83166.1"/>
    </source>
</evidence>
<protein>
    <submittedName>
        <fullName evidence="1">Uncharacterized protein</fullName>
    </submittedName>
</protein>
<accession>A0A6C0AUC9</accession>
<organism evidence="1">
    <name type="scientific">viral metagenome</name>
    <dbReference type="NCBI Taxonomy" id="1070528"/>
    <lineage>
        <taxon>unclassified sequences</taxon>
        <taxon>metagenomes</taxon>
        <taxon>organismal metagenomes</taxon>
    </lineage>
</organism>